<dbReference type="Proteomes" id="UP000197446">
    <property type="component" value="Unassembled WGS sequence"/>
</dbReference>
<name>A0A254N8V8_9BURK</name>
<sequence>MAESETVKARAVAGFAGRRSLLQQHVRQHILAPALSCWDPMKMGGREEAMYQPDQTFFLKSPGDLLEMLRWQLGQLKQTTGQTPRASAYCMIQCAQTAWALCDWVWAAMDDAQRLALRPSLPSLNVSAFRDWLRERSAALNYCRYLTDAFKHKRVERKPDPLIESIDIGFELDGQPFRFWVITDSSNQIVRLDHAIEEALQFWTYFLNVRSLDGPSNRARGVLESGPVTGEVAPKRHDAS</sequence>
<accession>A0A254N8V8</accession>
<evidence type="ECO:0000313" key="1">
    <source>
        <dbReference type="EMBL" id="OWR04160.1"/>
    </source>
</evidence>
<proteinExistence type="predicted"/>
<keyword evidence="2" id="KW-1185">Reference proteome</keyword>
<evidence type="ECO:0000313" key="2">
    <source>
        <dbReference type="Proteomes" id="UP000197446"/>
    </source>
</evidence>
<reference evidence="1 2" key="1">
    <citation type="journal article" date="2007" name="Int. J. Syst. Evol. Microbiol.">
        <title>Description of Pelomonas aquatica sp. nov. and Pelomonas puraquae sp. nov., isolated from industrial and haemodialysis water.</title>
        <authorList>
            <person name="Gomila M."/>
            <person name="Bowien B."/>
            <person name="Falsen E."/>
            <person name="Moore E.R."/>
            <person name="Lalucat J."/>
        </authorList>
    </citation>
    <scope>NUCLEOTIDE SEQUENCE [LARGE SCALE GENOMIC DNA]</scope>
    <source>
        <strain evidence="1 2">CCUG 52769</strain>
    </source>
</reference>
<gene>
    <name evidence="1" type="ORF">CDO81_10600</name>
</gene>
<protein>
    <submittedName>
        <fullName evidence="1">Uncharacterized protein</fullName>
    </submittedName>
</protein>
<dbReference type="AlphaFoldDB" id="A0A254N8V8"/>
<dbReference type="EMBL" id="NISI01000003">
    <property type="protein sequence ID" value="OWR04160.1"/>
    <property type="molecule type" value="Genomic_DNA"/>
</dbReference>
<organism evidence="1 2">
    <name type="scientific">Roseateles puraquae</name>
    <dbReference type="NCBI Taxonomy" id="431059"/>
    <lineage>
        <taxon>Bacteria</taxon>
        <taxon>Pseudomonadati</taxon>
        <taxon>Pseudomonadota</taxon>
        <taxon>Betaproteobacteria</taxon>
        <taxon>Burkholderiales</taxon>
        <taxon>Sphaerotilaceae</taxon>
        <taxon>Roseateles</taxon>
    </lineage>
</organism>
<comment type="caution">
    <text evidence="1">The sequence shown here is derived from an EMBL/GenBank/DDBJ whole genome shotgun (WGS) entry which is preliminary data.</text>
</comment>